<evidence type="ECO:0000256" key="5">
    <source>
        <dbReference type="ARBA" id="ARBA00022801"/>
    </source>
</evidence>
<evidence type="ECO:0000313" key="11">
    <source>
        <dbReference type="EMBL" id="KUJ11807.1"/>
    </source>
</evidence>
<evidence type="ECO:0000256" key="6">
    <source>
        <dbReference type="ARBA" id="ARBA00022912"/>
    </source>
</evidence>
<dbReference type="RefSeq" id="XP_018066162.1">
    <property type="nucleotide sequence ID" value="XM_018209752.1"/>
</dbReference>
<dbReference type="EMBL" id="KQ947425">
    <property type="protein sequence ID" value="KUJ11807.1"/>
    <property type="molecule type" value="Genomic_DNA"/>
</dbReference>
<dbReference type="KEGG" id="psco:LY89DRAFT_593479"/>
<dbReference type="GO" id="GO:0005737">
    <property type="term" value="C:cytoplasm"/>
    <property type="evidence" value="ECO:0007669"/>
    <property type="project" value="UniProtKB-SubCell"/>
</dbReference>
<dbReference type="PANTHER" id="PTHR11717">
    <property type="entry name" value="LOW MOLECULAR WEIGHT PROTEIN TYROSINE PHOSPHATASE"/>
    <property type="match status" value="1"/>
</dbReference>
<sequence>MTTPSESIAVLFVCLGNICRSTMAEGIFRSMASKPPYNVLISSVDSCGTGAYHTGSSPDSRTMSTLEDNGITDYSHAARKVHTSDFQKFDYIFAMDRDNLRDLQRLQQRADGKAKVMLFGEFGGKKRAEEVEDPYYGGRDGFEVAYEQIVRFSKNFLKETFEVGPKVEQSSHFF</sequence>
<feature type="active site" description="Nucleophile" evidence="8">
    <location>
        <position position="14"/>
    </location>
</feature>
<dbReference type="Pfam" id="PF01451">
    <property type="entry name" value="LMWPc"/>
    <property type="match status" value="1"/>
</dbReference>
<organism evidence="11 12">
    <name type="scientific">Mollisia scopiformis</name>
    <name type="common">Conifer needle endophyte fungus</name>
    <name type="synonym">Phialocephala scopiformis</name>
    <dbReference type="NCBI Taxonomy" id="149040"/>
    <lineage>
        <taxon>Eukaryota</taxon>
        <taxon>Fungi</taxon>
        <taxon>Dikarya</taxon>
        <taxon>Ascomycota</taxon>
        <taxon>Pezizomycotina</taxon>
        <taxon>Leotiomycetes</taxon>
        <taxon>Helotiales</taxon>
        <taxon>Mollisiaceae</taxon>
        <taxon>Mollisia</taxon>
    </lineage>
</organism>
<feature type="domain" description="Phosphotyrosine protein phosphatase I" evidence="10">
    <location>
        <begin position="8"/>
        <end position="159"/>
    </location>
</feature>
<comment type="similarity">
    <text evidence="3">Belongs to the low molecular weight phosphotyrosine protein phosphatase family.</text>
</comment>
<reference evidence="11 12" key="1">
    <citation type="submission" date="2015-10" db="EMBL/GenBank/DDBJ databases">
        <title>Full genome of DAOMC 229536 Phialocephala scopiformis, a fungal endophyte of spruce producing the potent anti-insectan compound rugulosin.</title>
        <authorList>
            <consortium name="DOE Joint Genome Institute"/>
            <person name="Walker A.K."/>
            <person name="Frasz S.L."/>
            <person name="Seifert K.A."/>
            <person name="Miller J.D."/>
            <person name="Mondo S.J."/>
            <person name="Labutti K."/>
            <person name="Lipzen A."/>
            <person name="Dockter R."/>
            <person name="Kennedy M."/>
            <person name="Grigoriev I.V."/>
            <person name="Spatafora J.W."/>
        </authorList>
    </citation>
    <scope>NUCLEOTIDE SEQUENCE [LARGE SCALE GENOMIC DNA]</scope>
    <source>
        <strain evidence="11 12">CBS 120377</strain>
    </source>
</reference>
<dbReference type="InterPro" id="IPR002115">
    <property type="entry name" value="Tyr_Pase_low_mol_wt_mml"/>
</dbReference>
<dbReference type="GO" id="GO:0003993">
    <property type="term" value="F:acid phosphatase activity"/>
    <property type="evidence" value="ECO:0007669"/>
    <property type="project" value="UniProtKB-EC"/>
</dbReference>
<comment type="subcellular location">
    <subcellularLocation>
        <location evidence="2">Cytoplasm</location>
    </subcellularLocation>
</comment>
<dbReference type="PANTHER" id="PTHR11717:SF7">
    <property type="entry name" value="LOW MOLECULAR WEIGHT PHOSPHOTYROSINE PROTEIN PHOSPHATASE"/>
    <property type="match status" value="1"/>
</dbReference>
<keyword evidence="6" id="KW-0904">Protein phosphatase</keyword>
<dbReference type="OrthoDB" id="3388at2759"/>
<dbReference type="Proteomes" id="UP000070700">
    <property type="component" value="Unassembled WGS sequence"/>
</dbReference>
<feature type="signal peptide" evidence="9">
    <location>
        <begin position="1"/>
        <end position="24"/>
    </location>
</feature>
<keyword evidence="4" id="KW-0963">Cytoplasm</keyword>
<keyword evidence="5" id="KW-0378">Hydrolase</keyword>
<evidence type="ECO:0000256" key="7">
    <source>
        <dbReference type="ARBA" id="ARBA00051722"/>
    </source>
</evidence>
<evidence type="ECO:0000256" key="2">
    <source>
        <dbReference type="ARBA" id="ARBA00004496"/>
    </source>
</evidence>
<dbReference type="FunCoup" id="A0A194WW44">
    <property type="interactions" value="614"/>
</dbReference>
<comment type="catalytic activity">
    <reaction evidence="1">
        <text>a phosphate monoester + H2O = an alcohol + phosphate</text>
        <dbReference type="Rhea" id="RHEA:15017"/>
        <dbReference type="ChEBI" id="CHEBI:15377"/>
        <dbReference type="ChEBI" id="CHEBI:30879"/>
        <dbReference type="ChEBI" id="CHEBI:43474"/>
        <dbReference type="ChEBI" id="CHEBI:67140"/>
        <dbReference type="EC" id="3.1.3.2"/>
    </reaction>
</comment>
<dbReference type="AlphaFoldDB" id="A0A194WW44"/>
<evidence type="ECO:0000313" key="12">
    <source>
        <dbReference type="Proteomes" id="UP000070700"/>
    </source>
</evidence>
<evidence type="ECO:0000256" key="9">
    <source>
        <dbReference type="SAM" id="SignalP"/>
    </source>
</evidence>
<dbReference type="InterPro" id="IPR023485">
    <property type="entry name" value="Ptyr_pPase"/>
</dbReference>
<dbReference type="STRING" id="149040.A0A194WW44"/>
<evidence type="ECO:0000256" key="4">
    <source>
        <dbReference type="ARBA" id="ARBA00022490"/>
    </source>
</evidence>
<dbReference type="PRINTS" id="PR00720">
    <property type="entry name" value="MAMMALPTPASE"/>
</dbReference>
<gene>
    <name evidence="11" type="ORF">LY89DRAFT_593479</name>
</gene>
<accession>A0A194WW44</accession>
<dbReference type="SMART" id="SM00226">
    <property type="entry name" value="LMWPc"/>
    <property type="match status" value="1"/>
</dbReference>
<proteinExistence type="inferred from homology"/>
<evidence type="ECO:0000256" key="3">
    <source>
        <dbReference type="ARBA" id="ARBA00011063"/>
    </source>
</evidence>
<dbReference type="SUPFAM" id="SSF52788">
    <property type="entry name" value="Phosphotyrosine protein phosphatases I"/>
    <property type="match status" value="1"/>
</dbReference>
<dbReference type="InterPro" id="IPR017867">
    <property type="entry name" value="Tyr_phospatase_low_mol_wt"/>
</dbReference>
<evidence type="ECO:0000259" key="10">
    <source>
        <dbReference type="SMART" id="SM00226"/>
    </source>
</evidence>
<feature type="active site" evidence="8">
    <location>
        <position position="20"/>
    </location>
</feature>
<keyword evidence="12" id="KW-1185">Reference proteome</keyword>
<comment type="catalytic activity">
    <reaction evidence="7">
        <text>O-phospho-L-tyrosyl-[protein] + H2O = L-tyrosyl-[protein] + phosphate</text>
        <dbReference type="Rhea" id="RHEA:10684"/>
        <dbReference type="Rhea" id="RHEA-COMP:10136"/>
        <dbReference type="Rhea" id="RHEA-COMP:20101"/>
        <dbReference type="ChEBI" id="CHEBI:15377"/>
        <dbReference type="ChEBI" id="CHEBI:43474"/>
        <dbReference type="ChEBI" id="CHEBI:46858"/>
        <dbReference type="ChEBI" id="CHEBI:61978"/>
        <dbReference type="EC" id="3.1.3.48"/>
    </reaction>
</comment>
<dbReference type="FunFam" id="3.40.50.2300:FF:000105">
    <property type="entry name" value="Low molecular weight phosphotyrosine protein"/>
    <property type="match status" value="1"/>
</dbReference>
<dbReference type="Gene3D" id="3.40.50.2300">
    <property type="match status" value="1"/>
</dbReference>
<evidence type="ECO:0000256" key="8">
    <source>
        <dbReference type="PIRSR" id="PIRSR617867-1"/>
    </source>
</evidence>
<dbReference type="InterPro" id="IPR036196">
    <property type="entry name" value="Ptyr_pPase_sf"/>
</dbReference>
<dbReference type="GeneID" id="28819478"/>
<protein>
    <submittedName>
        <fullName evidence="11">LMWPc-domain-containing protein</fullName>
    </submittedName>
</protein>
<feature type="active site" description="Proton donor" evidence="8">
    <location>
        <position position="133"/>
    </location>
</feature>
<dbReference type="InterPro" id="IPR050438">
    <property type="entry name" value="LMW_PTPase"/>
</dbReference>
<dbReference type="CDD" id="cd16343">
    <property type="entry name" value="LMWPTP"/>
    <property type="match status" value="1"/>
</dbReference>
<dbReference type="InParanoid" id="A0A194WW44"/>
<keyword evidence="9" id="KW-0732">Signal</keyword>
<feature type="chain" id="PRO_5008267522" evidence="9">
    <location>
        <begin position="25"/>
        <end position="174"/>
    </location>
</feature>
<name>A0A194WW44_MOLSC</name>
<dbReference type="PRINTS" id="PR00719">
    <property type="entry name" value="LMWPTPASE"/>
</dbReference>
<evidence type="ECO:0000256" key="1">
    <source>
        <dbReference type="ARBA" id="ARBA00000032"/>
    </source>
</evidence>
<dbReference type="GO" id="GO:0004726">
    <property type="term" value="F:non-membrane spanning protein tyrosine phosphatase activity"/>
    <property type="evidence" value="ECO:0007669"/>
    <property type="project" value="InterPro"/>
</dbReference>